<evidence type="ECO:0000313" key="2">
    <source>
        <dbReference type="EMBL" id="GAW83987.1"/>
    </source>
</evidence>
<keyword evidence="1" id="KW-1133">Transmembrane helix</keyword>
<keyword evidence="3" id="KW-1185">Reference proteome</keyword>
<dbReference type="GeneID" id="39744795"/>
<keyword evidence="1" id="KW-0812">Transmembrane</keyword>
<feature type="transmembrane region" description="Helical" evidence="1">
    <location>
        <begin position="195"/>
        <end position="214"/>
    </location>
</feature>
<gene>
    <name evidence="2" type="ORF">PGO_000465</name>
</gene>
<evidence type="ECO:0000313" key="3">
    <source>
        <dbReference type="Proteomes" id="UP000195521"/>
    </source>
</evidence>
<comment type="caution">
    <text evidence="2">The sequence shown here is derived from an EMBL/GenBank/DDBJ whole genome shotgun (WGS) entry which is preliminary data.</text>
</comment>
<name>A0A1Y1JS18_PLAGO</name>
<dbReference type="Proteomes" id="UP000195521">
    <property type="component" value="Unassembled WGS sequence"/>
</dbReference>
<accession>A0A1Y1JS18</accession>
<sequence length="226" mass="26590">MENNIYDYISSFPECKKELKVQKAKVDTSYTNECEKIMKIYFPDDSSNNNIICTTSMSYIDNLSRFNIDIPKNILCSYLYYWIYHELLKKGKSCDTKNLYKKFMSIYNYGGIHNPCQYYADNITSNDNFEKVKYLYETSLCLNTIEHDEEETVDNPFCKALKDIINNYNDANMSKLCKCDKQEMSSSIQTNTKDIIIISILVTLVILLLLFYVLKVSYDIIPIYFY</sequence>
<dbReference type="RefSeq" id="XP_028546576.1">
    <property type="nucleotide sequence ID" value="XM_028690775.1"/>
</dbReference>
<reference evidence="3" key="1">
    <citation type="submission" date="2017-04" db="EMBL/GenBank/DDBJ databases">
        <title>Plasmodium gonderi genome.</title>
        <authorList>
            <person name="Arisue N."/>
            <person name="Honma H."/>
            <person name="Kawai S."/>
            <person name="Tougan T."/>
            <person name="Tanabe K."/>
            <person name="Horii T."/>
        </authorList>
    </citation>
    <scope>NUCLEOTIDE SEQUENCE [LARGE SCALE GENOMIC DNA]</scope>
    <source>
        <strain evidence="3">ATCC 30045</strain>
    </source>
</reference>
<protein>
    <submittedName>
        <fullName evidence="2">Variable surface protein</fullName>
    </submittedName>
</protein>
<dbReference type="AlphaFoldDB" id="A0A1Y1JS18"/>
<organism evidence="2 3">
    <name type="scientific">Plasmodium gonderi</name>
    <dbReference type="NCBI Taxonomy" id="77519"/>
    <lineage>
        <taxon>Eukaryota</taxon>
        <taxon>Sar</taxon>
        <taxon>Alveolata</taxon>
        <taxon>Apicomplexa</taxon>
        <taxon>Aconoidasida</taxon>
        <taxon>Haemosporida</taxon>
        <taxon>Plasmodiidae</taxon>
        <taxon>Plasmodium</taxon>
        <taxon>Plasmodium (Plasmodium)</taxon>
    </lineage>
</organism>
<keyword evidence="1" id="KW-0472">Membrane</keyword>
<dbReference type="EMBL" id="BDQF01000054">
    <property type="protein sequence ID" value="GAW83987.1"/>
    <property type="molecule type" value="Genomic_DNA"/>
</dbReference>
<proteinExistence type="predicted"/>
<evidence type="ECO:0000256" key="1">
    <source>
        <dbReference type="SAM" id="Phobius"/>
    </source>
</evidence>